<accession>A0ACC1X2F5</accession>
<evidence type="ECO:0000313" key="1">
    <source>
        <dbReference type="EMBL" id="KAJ4705640.1"/>
    </source>
</evidence>
<name>A0ACC1X2F5_MELAZ</name>
<keyword evidence="2" id="KW-1185">Reference proteome</keyword>
<comment type="caution">
    <text evidence="1">The sequence shown here is derived from an EMBL/GenBank/DDBJ whole genome shotgun (WGS) entry which is preliminary data.</text>
</comment>
<organism evidence="1 2">
    <name type="scientific">Melia azedarach</name>
    <name type="common">Chinaberry tree</name>
    <dbReference type="NCBI Taxonomy" id="155640"/>
    <lineage>
        <taxon>Eukaryota</taxon>
        <taxon>Viridiplantae</taxon>
        <taxon>Streptophyta</taxon>
        <taxon>Embryophyta</taxon>
        <taxon>Tracheophyta</taxon>
        <taxon>Spermatophyta</taxon>
        <taxon>Magnoliopsida</taxon>
        <taxon>eudicotyledons</taxon>
        <taxon>Gunneridae</taxon>
        <taxon>Pentapetalae</taxon>
        <taxon>rosids</taxon>
        <taxon>malvids</taxon>
        <taxon>Sapindales</taxon>
        <taxon>Meliaceae</taxon>
        <taxon>Melia</taxon>
    </lineage>
</organism>
<dbReference type="Proteomes" id="UP001164539">
    <property type="component" value="Chromosome 12"/>
</dbReference>
<dbReference type="EMBL" id="CM051405">
    <property type="protein sequence ID" value="KAJ4705640.1"/>
    <property type="molecule type" value="Genomic_DNA"/>
</dbReference>
<sequence>MDLRTRESHIHLMELQSNSRSFWGQIWELQKLARKTGCGRRRVNGSREAFEFFFIGKQQSIPECAHMPRAVLGEKIKQIECQQSDARAQSLPTHAIGPLLSVWLFTE</sequence>
<proteinExistence type="predicted"/>
<reference evidence="1 2" key="1">
    <citation type="journal article" date="2023" name="Science">
        <title>Complex scaffold remodeling in plant triterpene biosynthesis.</title>
        <authorList>
            <person name="De La Pena R."/>
            <person name="Hodgson H."/>
            <person name="Liu J.C."/>
            <person name="Stephenson M.J."/>
            <person name="Martin A.C."/>
            <person name="Owen C."/>
            <person name="Harkess A."/>
            <person name="Leebens-Mack J."/>
            <person name="Jimenez L.E."/>
            <person name="Osbourn A."/>
            <person name="Sattely E.S."/>
        </authorList>
    </citation>
    <scope>NUCLEOTIDE SEQUENCE [LARGE SCALE GENOMIC DNA]</scope>
    <source>
        <strain evidence="2">cv. JPN11</strain>
        <tissue evidence="1">Leaf</tissue>
    </source>
</reference>
<evidence type="ECO:0000313" key="2">
    <source>
        <dbReference type="Proteomes" id="UP001164539"/>
    </source>
</evidence>
<protein>
    <submittedName>
        <fullName evidence="1">Uncharacterized protein</fullName>
    </submittedName>
</protein>
<gene>
    <name evidence="1" type="ORF">OWV82_022391</name>
</gene>